<evidence type="ECO:0000313" key="3">
    <source>
        <dbReference type="Proteomes" id="UP001253545"/>
    </source>
</evidence>
<dbReference type="CDD" id="cd14847">
    <property type="entry name" value="DD-carboxypeptidase_like"/>
    <property type="match status" value="1"/>
</dbReference>
<dbReference type="EMBL" id="JAVRHX010000001">
    <property type="protein sequence ID" value="MDT0594146.1"/>
    <property type="molecule type" value="Genomic_DNA"/>
</dbReference>
<comment type="caution">
    <text evidence="2">The sequence shown here is derived from an EMBL/GenBank/DDBJ whole genome shotgun (WGS) entry which is preliminary data.</text>
</comment>
<organism evidence="2 3">
    <name type="scientific">Glaciecola petra</name>
    <dbReference type="NCBI Taxonomy" id="3075602"/>
    <lineage>
        <taxon>Bacteria</taxon>
        <taxon>Pseudomonadati</taxon>
        <taxon>Pseudomonadota</taxon>
        <taxon>Gammaproteobacteria</taxon>
        <taxon>Alteromonadales</taxon>
        <taxon>Alteromonadaceae</taxon>
        <taxon>Glaciecola</taxon>
    </lineage>
</organism>
<sequence length="234" mass="26658">MPNDKNSEYLNVSSSQIMGLTEQHLTPLIGPHKLHRITIDAFLSMQKAAASENIDIQVCSSFRSFDRQLSIWNKKWRGELPLLSLNGEVLDTANLSDEQKIHAIMLWSALPGASRHHWGTDFDVYDRAEVTRRKHQFELVPAEYENGGPCAELSNWISDNAATFGFYLPYSKYTGGVAREPWHLSHKMVANKIISDFDLDSLLILLKKSEILGKEQILKQLPDLVERYTYNKGL</sequence>
<dbReference type="InterPro" id="IPR009045">
    <property type="entry name" value="Zn_M74/Hedgehog-like"/>
</dbReference>
<evidence type="ECO:0000259" key="1">
    <source>
        <dbReference type="Pfam" id="PF02557"/>
    </source>
</evidence>
<dbReference type="RefSeq" id="WP_311367629.1">
    <property type="nucleotide sequence ID" value="NZ_JAVRHX010000001.1"/>
</dbReference>
<dbReference type="Proteomes" id="UP001253545">
    <property type="component" value="Unassembled WGS sequence"/>
</dbReference>
<dbReference type="InterPro" id="IPR052179">
    <property type="entry name" value="DD-CPase-like"/>
</dbReference>
<feature type="domain" description="D-alanyl-D-alanine carboxypeptidase-like core" evidence="1">
    <location>
        <begin position="32"/>
        <end position="186"/>
    </location>
</feature>
<accession>A0ABU2ZPF2</accession>
<reference evidence="2 3" key="1">
    <citation type="submission" date="2023-09" db="EMBL/GenBank/DDBJ databases">
        <authorList>
            <person name="Rey-Velasco X."/>
        </authorList>
    </citation>
    <scope>NUCLEOTIDE SEQUENCE [LARGE SCALE GENOMIC DNA]</scope>
    <source>
        <strain evidence="2 3">P117</strain>
    </source>
</reference>
<proteinExistence type="predicted"/>
<keyword evidence="3" id="KW-1185">Reference proteome</keyword>
<dbReference type="PANTHER" id="PTHR34385">
    <property type="entry name" value="D-ALANYL-D-ALANINE CARBOXYPEPTIDASE"/>
    <property type="match status" value="1"/>
</dbReference>
<dbReference type="SUPFAM" id="SSF55166">
    <property type="entry name" value="Hedgehog/DD-peptidase"/>
    <property type="match status" value="1"/>
</dbReference>
<gene>
    <name evidence="2" type="ORF">RM552_04745</name>
</gene>
<evidence type="ECO:0000313" key="2">
    <source>
        <dbReference type="EMBL" id="MDT0594146.1"/>
    </source>
</evidence>
<protein>
    <submittedName>
        <fullName evidence="2">M15 family metallopeptidase</fullName>
    </submittedName>
</protein>
<dbReference type="PANTHER" id="PTHR34385:SF1">
    <property type="entry name" value="PEPTIDOGLYCAN L-ALANYL-D-GLUTAMATE ENDOPEPTIDASE CWLK"/>
    <property type="match status" value="1"/>
</dbReference>
<dbReference type="Gene3D" id="3.30.1380.10">
    <property type="match status" value="1"/>
</dbReference>
<name>A0ABU2ZPF2_9ALTE</name>
<dbReference type="Pfam" id="PF02557">
    <property type="entry name" value="VanY"/>
    <property type="match status" value="1"/>
</dbReference>
<dbReference type="InterPro" id="IPR003709">
    <property type="entry name" value="VanY-like_core_dom"/>
</dbReference>